<name>A0AA88TIS1_9TELE</name>
<keyword evidence="2" id="KW-1185">Reference proteome</keyword>
<dbReference type="EMBL" id="JAUYZG010000015">
    <property type="protein sequence ID" value="KAK2887149.1"/>
    <property type="molecule type" value="Genomic_DNA"/>
</dbReference>
<gene>
    <name evidence="1" type="ORF">Q8A67_015377</name>
</gene>
<organism evidence="1 2">
    <name type="scientific">Cirrhinus molitorella</name>
    <name type="common">mud carp</name>
    <dbReference type="NCBI Taxonomy" id="172907"/>
    <lineage>
        <taxon>Eukaryota</taxon>
        <taxon>Metazoa</taxon>
        <taxon>Chordata</taxon>
        <taxon>Craniata</taxon>
        <taxon>Vertebrata</taxon>
        <taxon>Euteleostomi</taxon>
        <taxon>Actinopterygii</taxon>
        <taxon>Neopterygii</taxon>
        <taxon>Teleostei</taxon>
        <taxon>Ostariophysi</taxon>
        <taxon>Cypriniformes</taxon>
        <taxon>Cyprinidae</taxon>
        <taxon>Labeoninae</taxon>
        <taxon>Labeonini</taxon>
        <taxon>Cirrhinus</taxon>
    </lineage>
</organism>
<dbReference type="Proteomes" id="UP001187343">
    <property type="component" value="Unassembled WGS sequence"/>
</dbReference>
<reference evidence="1" key="1">
    <citation type="submission" date="2023-08" db="EMBL/GenBank/DDBJ databases">
        <title>Chromosome-level Genome Assembly of mud carp (Cirrhinus molitorella).</title>
        <authorList>
            <person name="Liu H."/>
        </authorList>
    </citation>
    <scope>NUCLEOTIDE SEQUENCE</scope>
    <source>
        <strain evidence="1">Prfri</strain>
        <tissue evidence="1">Muscle</tissue>
    </source>
</reference>
<sequence length="115" mass="13046">MQSLFKRHVQCSTFTFNFRRPLLALWVSWLTDGPGPPSTHPPQSFLVSERRVGKQRRRWQTEVWLIGSLRDKELQERRAPACSYPPSGEPLSLGMGQSFSFPPSIAPSLSIPVPL</sequence>
<dbReference type="AlphaFoldDB" id="A0AA88TIS1"/>
<evidence type="ECO:0000313" key="1">
    <source>
        <dbReference type="EMBL" id="KAK2887149.1"/>
    </source>
</evidence>
<comment type="caution">
    <text evidence="1">The sequence shown here is derived from an EMBL/GenBank/DDBJ whole genome shotgun (WGS) entry which is preliminary data.</text>
</comment>
<accession>A0AA88TIS1</accession>
<evidence type="ECO:0000313" key="2">
    <source>
        <dbReference type="Proteomes" id="UP001187343"/>
    </source>
</evidence>
<protein>
    <submittedName>
        <fullName evidence="1">Uncharacterized protein</fullName>
    </submittedName>
</protein>
<proteinExistence type="predicted"/>